<dbReference type="EMBL" id="JARBJD010000007">
    <property type="protein sequence ID" value="KAK2963285.1"/>
    <property type="molecule type" value="Genomic_DNA"/>
</dbReference>
<sequence>MILHILISLTFSYNDKSSVVPLAYIMQDANIGRRNISADEAEALKMYMMEEMVKIVLDVETLSQSMQKERPMHGYMAMFYLTIILAIFFTVLGCITIYREEQSSLASPQFILRCFVAFFDSFANMFIIFNIGTGLVWFVLYMKDQQHYVDADVIWFWTLTILAAIFKGIALLYKLHQKCAQSVFFIGWESTTKDSTSPIANLRQRHLLQHWKRLFASRRTSPTLNLLLVSLIFNLFPSLHFEHGSLEYDELLTVPRFGLQIIVWVGITLVQQLFLKFVWERRSSNRWKRFVNENTECKSSTLVFTGTHRGYFVDANENNKTCSVNDRSGCQPLVYDFVMKKTMKKELELPGKRTTHSQKTDYLRSILESFPSSSDLDVSKETLVQSISGLPPSLYGTSHSVFRQVRCQDALQNATLAGLEWSLTFFEILLYLCCDYTFGNRSIVSFTIVWFASKICTVVTRVRSAQNLNKQFV</sequence>
<dbReference type="Pfam" id="PF09773">
    <property type="entry name" value="Meckelin"/>
    <property type="match status" value="2"/>
</dbReference>
<proteinExistence type="predicted"/>
<gene>
    <name evidence="2" type="ORF">BLNAU_1818</name>
</gene>
<dbReference type="InterPro" id="IPR019170">
    <property type="entry name" value="Meckelin"/>
</dbReference>
<feature type="transmembrane region" description="Helical" evidence="1">
    <location>
        <begin position="223"/>
        <end position="241"/>
    </location>
</feature>
<keyword evidence="1" id="KW-0812">Transmembrane</keyword>
<dbReference type="Proteomes" id="UP001281761">
    <property type="component" value="Unassembled WGS sequence"/>
</dbReference>
<keyword evidence="1" id="KW-0472">Membrane</keyword>
<evidence type="ECO:0000256" key="1">
    <source>
        <dbReference type="SAM" id="Phobius"/>
    </source>
</evidence>
<feature type="transmembrane region" description="Helical" evidence="1">
    <location>
        <begin position="75"/>
        <end position="98"/>
    </location>
</feature>
<protein>
    <submittedName>
        <fullName evidence="2">Meckelin (Transmembrane protein 67)</fullName>
    </submittedName>
</protein>
<organism evidence="2 3">
    <name type="scientific">Blattamonas nauphoetae</name>
    <dbReference type="NCBI Taxonomy" id="2049346"/>
    <lineage>
        <taxon>Eukaryota</taxon>
        <taxon>Metamonada</taxon>
        <taxon>Preaxostyla</taxon>
        <taxon>Oxymonadida</taxon>
        <taxon>Blattamonas</taxon>
    </lineage>
</organism>
<keyword evidence="3" id="KW-1185">Reference proteome</keyword>
<accession>A0ABQ9YHR9</accession>
<dbReference type="PANTHER" id="PTHR21274">
    <property type="entry name" value="MECKELIN"/>
    <property type="match status" value="1"/>
</dbReference>
<dbReference type="PANTHER" id="PTHR21274:SF0">
    <property type="entry name" value="MECKELIN"/>
    <property type="match status" value="1"/>
</dbReference>
<feature type="transmembrane region" description="Helical" evidence="1">
    <location>
        <begin position="261"/>
        <end position="279"/>
    </location>
</feature>
<comment type="caution">
    <text evidence="2">The sequence shown here is derived from an EMBL/GenBank/DDBJ whole genome shotgun (WGS) entry which is preliminary data.</text>
</comment>
<evidence type="ECO:0000313" key="3">
    <source>
        <dbReference type="Proteomes" id="UP001281761"/>
    </source>
</evidence>
<feature type="transmembrane region" description="Helical" evidence="1">
    <location>
        <begin position="110"/>
        <end position="142"/>
    </location>
</feature>
<evidence type="ECO:0000313" key="2">
    <source>
        <dbReference type="EMBL" id="KAK2963285.1"/>
    </source>
</evidence>
<reference evidence="2 3" key="1">
    <citation type="journal article" date="2022" name="bioRxiv">
        <title>Genomics of Preaxostyla Flagellates Illuminates Evolutionary Transitions and the Path Towards Mitochondrial Loss.</title>
        <authorList>
            <person name="Novak L.V.F."/>
            <person name="Treitli S.C."/>
            <person name="Pyrih J."/>
            <person name="Halakuc P."/>
            <person name="Pipaliya S.V."/>
            <person name="Vacek V."/>
            <person name="Brzon O."/>
            <person name="Soukal P."/>
            <person name="Eme L."/>
            <person name="Dacks J.B."/>
            <person name="Karnkowska A."/>
            <person name="Elias M."/>
            <person name="Hampl V."/>
        </authorList>
    </citation>
    <scope>NUCLEOTIDE SEQUENCE [LARGE SCALE GENOMIC DNA]</scope>
    <source>
        <strain evidence="2">NAU3</strain>
        <tissue evidence="2">Gut</tissue>
    </source>
</reference>
<keyword evidence="1" id="KW-1133">Transmembrane helix</keyword>
<feature type="transmembrane region" description="Helical" evidence="1">
    <location>
        <begin position="154"/>
        <end position="173"/>
    </location>
</feature>
<name>A0ABQ9YHR9_9EUKA</name>